<accession>A0A918H7E9</accession>
<evidence type="ECO:0000259" key="1">
    <source>
        <dbReference type="PROSITE" id="PS50943"/>
    </source>
</evidence>
<comment type="caution">
    <text evidence="2">The sequence shown here is derived from an EMBL/GenBank/DDBJ whole genome shotgun (WGS) entry which is preliminary data.</text>
</comment>
<dbReference type="AlphaFoldDB" id="A0A918H7E9"/>
<dbReference type="InterPro" id="IPR010982">
    <property type="entry name" value="Lambda_DNA-bd_dom_sf"/>
</dbReference>
<protein>
    <recommendedName>
        <fullName evidence="1">HTH cro/C1-type domain-containing protein</fullName>
    </recommendedName>
</protein>
<dbReference type="RefSeq" id="WP_189203093.1">
    <property type="nucleotide sequence ID" value="NZ_BMQQ01000016.1"/>
</dbReference>
<evidence type="ECO:0000313" key="3">
    <source>
        <dbReference type="Proteomes" id="UP000619486"/>
    </source>
</evidence>
<dbReference type="CDD" id="cd00093">
    <property type="entry name" value="HTH_XRE"/>
    <property type="match status" value="1"/>
</dbReference>
<evidence type="ECO:0000313" key="2">
    <source>
        <dbReference type="EMBL" id="GGT43679.1"/>
    </source>
</evidence>
<dbReference type="InterPro" id="IPR001387">
    <property type="entry name" value="Cro/C1-type_HTH"/>
</dbReference>
<gene>
    <name evidence="2" type="ORF">GCM10014713_41750</name>
</gene>
<reference evidence="2" key="2">
    <citation type="submission" date="2020-09" db="EMBL/GenBank/DDBJ databases">
        <authorList>
            <person name="Sun Q."/>
            <person name="Ohkuma M."/>
        </authorList>
    </citation>
    <scope>NUCLEOTIDE SEQUENCE</scope>
    <source>
        <strain evidence="2">JCM 3172</strain>
    </source>
</reference>
<dbReference type="SUPFAM" id="SSF47413">
    <property type="entry name" value="lambda repressor-like DNA-binding domains"/>
    <property type="match status" value="1"/>
</dbReference>
<organism evidence="2 3">
    <name type="scientific">Streptomyces purpureus</name>
    <dbReference type="NCBI Taxonomy" id="1951"/>
    <lineage>
        <taxon>Bacteria</taxon>
        <taxon>Bacillati</taxon>
        <taxon>Actinomycetota</taxon>
        <taxon>Actinomycetes</taxon>
        <taxon>Kitasatosporales</taxon>
        <taxon>Streptomycetaceae</taxon>
        <taxon>Streptomyces</taxon>
    </lineage>
</organism>
<reference evidence="2" key="1">
    <citation type="journal article" date="2014" name="Int. J. Syst. Evol. Microbiol.">
        <title>Complete genome sequence of Corynebacterium casei LMG S-19264T (=DSM 44701T), isolated from a smear-ripened cheese.</title>
        <authorList>
            <consortium name="US DOE Joint Genome Institute (JGI-PGF)"/>
            <person name="Walter F."/>
            <person name="Albersmeier A."/>
            <person name="Kalinowski J."/>
            <person name="Ruckert C."/>
        </authorList>
    </citation>
    <scope>NUCLEOTIDE SEQUENCE</scope>
    <source>
        <strain evidence="2">JCM 3172</strain>
    </source>
</reference>
<name>A0A918H7E9_9ACTN</name>
<dbReference type="Gene3D" id="1.10.260.40">
    <property type="entry name" value="lambda repressor-like DNA-binding domains"/>
    <property type="match status" value="1"/>
</dbReference>
<dbReference type="Proteomes" id="UP000619486">
    <property type="component" value="Unassembled WGS sequence"/>
</dbReference>
<dbReference type="EMBL" id="BMQQ01000016">
    <property type="protein sequence ID" value="GGT43679.1"/>
    <property type="molecule type" value="Genomic_DNA"/>
</dbReference>
<dbReference type="Pfam" id="PF13560">
    <property type="entry name" value="HTH_31"/>
    <property type="match status" value="1"/>
</dbReference>
<dbReference type="GO" id="GO:0003677">
    <property type="term" value="F:DNA binding"/>
    <property type="evidence" value="ECO:0007669"/>
    <property type="project" value="InterPro"/>
</dbReference>
<keyword evidence="3" id="KW-1185">Reference proteome</keyword>
<feature type="domain" description="HTH cro/C1-type" evidence="1">
    <location>
        <begin position="15"/>
        <end position="71"/>
    </location>
</feature>
<proteinExistence type="predicted"/>
<sequence>MNRDPKMWARLGHALAHGRQAQGLSQGELAERANVSIGSVQSAEAGTVPKARMPYTVPAIAKALGWPPGSVDTVLDGGDVPGGWVDAPVQPLIDEERLGEILTNSMVRHMDGATGAEIKAATKAALDALRREGLI</sequence>
<dbReference type="PROSITE" id="PS50943">
    <property type="entry name" value="HTH_CROC1"/>
    <property type="match status" value="1"/>
</dbReference>